<dbReference type="EMBL" id="VDEP01000313">
    <property type="protein sequence ID" value="KAA1105010.1"/>
    <property type="molecule type" value="Genomic_DNA"/>
</dbReference>
<name>A0A5B0PVY6_PUCGR</name>
<reference evidence="2 3" key="1">
    <citation type="submission" date="2019-05" db="EMBL/GenBank/DDBJ databases">
        <title>Emergence of the Ug99 lineage of the wheat stem rust pathogen through somatic hybridization.</title>
        <authorList>
            <person name="Li F."/>
            <person name="Upadhyaya N.M."/>
            <person name="Sperschneider J."/>
            <person name="Matny O."/>
            <person name="Nguyen-Phuc H."/>
            <person name="Mago R."/>
            <person name="Raley C."/>
            <person name="Miller M.E."/>
            <person name="Silverstein K.A.T."/>
            <person name="Henningsen E."/>
            <person name="Hirsch C.D."/>
            <person name="Visser B."/>
            <person name="Pretorius Z.A."/>
            <person name="Steffenson B.J."/>
            <person name="Schwessinger B."/>
            <person name="Dodds P.N."/>
            <person name="Figueroa M."/>
        </authorList>
    </citation>
    <scope>NUCLEOTIDE SEQUENCE [LARGE SCALE GENOMIC DNA]</scope>
    <source>
        <strain evidence="2 3">Ug99</strain>
    </source>
</reference>
<accession>A0A5B0PVY6</accession>
<dbReference type="Proteomes" id="UP000325313">
    <property type="component" value="Unassembled WGS sequence"/>
</dbReference>
<feature type="region of interest" description="Disordered" evidence="1">
    <location>
        <begin position="40"/>
        <end position="63"/>
    </location>
</feature>
<evidence type="ECO:0000313" key="2">
    <source>
        <dbReference type="EMBL" id="KAA1105010.1"/>
    </source>
</evidence>
<sequence length="88" mass="10343">MLVKGKVLRTNLIPRRRRGSMEQQAVSPNRSRGATLFMFLRSPSPETGNNKDQQEQRRQLQVYHPRSTFEISSRILNKKLARNQHLTR</sequence>
<dbReference type="AlphaFoldDB" id="A0A5B0PVY6"/>
<evidence type="ECO:0000256" key="1">
    <source>
        <dbReference type="SAM" id="MobiDB-lite"/>
    </source>
</evidence>
<proteinExistence type="predicted"/>
<protein>
    <submittedName>
        <fullName evidence="2">Uncharacterized protein</fullName>
    </submittedName>
</protein>
<gene>
    <name evidence="2" type="ORF">PGTUg99_005759</name>
</gene>
<comment type="caution">
    <text evidence="2">The sequence shown here is derived from an EMBL/GenBank/DDBJ whole genome shotgun (WGS) entry which is preliminary data.</text>
</comment>
<evidence type="ECO:0000313" key="3">
    <source>
        <dbReference type="Proteomes" id="UP000325313"/>
    </source>
</evidence>
<organism evidence="2 3">
    <name type="scientific">Puccinia graminis f. sp. tritici</name>
    <dbReference type="NCBI Taxonomy" id="56615"/>
    <lineage>
        <taxon>Eukaryota</taxon>
        <taxon>Fungi</taxon>
        <taxon>Dikarya</taxon>
        <taxon>Basidiomycota</taxon>
        <taxon>Pucciniomycotina</taxon>
        <taxon>Pucciniomycetes</taxon>
        <taxon>Pucciniales</taxon>
        <taxon>Pucciniaceae</taxon>
        <taxon>Puccinia</taxon>
    </lineage>
</organism>